<dbReference type="PANTHER" id="PTHR46373:SF5">
    <property type="entry name" value="RWP-RK DOMAIN PROTEIN"/>
    <property type="match status" value="1"/>
</dbReference>
<keyword evidence="2" id="KW-0805">Transcription regulation</keyword>
<keyword evidence="4" id="KW-0238">DNA-binding</keyword>
<keyword evidence="10" id="KW-1185">Reference proteome</keyword>
<accession>A0A8X8W4W4</accession>
<evidence type="ECO:0000256" key="5">
    <source>
        <dbReference type="ARBA" id="ARBA00023163"/>
    </source>
</evidence>
<evidence type="ECO:0000256" key="7">
    <source>
        <dbReference type="SAM" id="MobiDB-lite"/>
    </source>
</evidence>
<dbReference type="GO" id="GO:0003677">
    <property type="term" value="F:DNA binding"/>
    <property type="evidence" value="ECO:0007669"/>
    <property type="project" value="UniProtKB-KW"/>
</dbReference>
<name>A0A8X8W4W4_SALSN</name>
<keyword evidence="3" id="KW-0175">Coiled coil</keyword>
<evidence type="ECO:0000313" key="10">
    <source>
        <dbReference type="Proteomes" id="UP000298416"/>
    </source>
</evidence>
<sequence length="333" mass="37068">MADQISAVPHIHQPFPTAEHLQFLDEINYDGGDNPSLDDLIDGMLEDLSGGNIAAGNQSADSPQFHSANENSSHGTAQFAGFPPQPAFGNPVRIPVWPVPPAPYNCSCCQTLRDIFHVNGCQVFKLGIHGRLGIISHAVLERYDNNQTPQNHEFYMFDFCNEGMENVKQFLIQYCNERALEGCTMLQDPLSTFYDALLTGYLHQQTSTLGNTHAGQEIPEDEEEDANGVNPPKSYIASQRERAGKMKFKDLAKYFHLPINDAAKEMKLCASAIKGICRKEGMERWPYRKIKSLKNEIAKVSKSISSAGGAERSRLVGEKQRLEGELAAFYQEK</sequence>
<evidence type="ECO:0000256" key="3">
    <source>
        <dbReference type="ARBA" id="ARBA00023054"/>
    </source>
</evidence>
<keyword evidence="5" id="KW-0804">Transcription</keyword>
<reference evidence="9" key="2">
    <citation type="submission" date="2020-08" db="EMBL/GenBank/DDBJ databases">
        <title>Plant Genome Project.</title>
        <authorList>
            <person name="Zhang R.-G."/>
        </authorList>
    </citation>
    <scope>NUCLEOTIDE SEQUENCE</scope>
    <source>
        <strain evidence="9">Huo1</strain>
        <tissue evidence="9">Leaf</tissue>
    </source>
</reference>
<dbReference type="EMBL" id="PNBA02000021">
    <property type="protein sequence ID" value="KAG6388056.1"/>
    <property type="molecule type" value="Genomic_DNA"/>
</dbReference>
<feature type="compositionally biased region" description="Polar residues" evidence="7">
    <location>
        <begin position="55"/>
        <end position="76"/>
    </location>
</feature>
<evidence type="ECO:0000256" key="1">
    <source>
        <dbReference type="ARBA" id="ARBA00004049"/>
    </source>
</evidence>
<feature type="domain" description="RWP-RK" evidence="8">
    <location>
        <begin position="233"/>
        <end position="313"/>
    </location>
</feature>
<evidence type="ECO:0000256" key="2">
    <source>
        <dbReference type="ARBA" id="ARBA00023015"/>
    </source>
</evidence>
<dbReference type="GO" id="GO:0003700">
    <property type="term" value="F:DNA-binding transcription factor activity"/>
    <property type="evidence" value="ECO:0007669"/>
    <property type="project" value="InterPro"/>
</dbReference>
<dbReference type="PROSITE" id="PS51519">
    <property type="entry name" value="RWP_RK"/>
    <property type="match status" value="1"/>
</dbReference>
<evidence type="ECO:0000256" key="4">
    <source>
        <dbReference type="ARBA" id="ARBA00023125"/>
    </source>
</evidence>
<reference evidence="9" key="1">
    <citation type="submission" date="2018-01" db="EMBL/GenBank/DDBJ databases">
        <authorList>
            <person name="Mao J.F."/>
        </authorList>
    </citation>
    <scope>NUCLEOTIDE SEQUENCE</scope>
    <source>
        <strain evidence="9">Huo1</strain>
        <tissue evidence="9">Leaf</tissue>
    </source>
</reference>
<evidence type="ECO:0000259" key="8">
    <source>
        <dbReference type="PROSITE" id="PS51519"/>
    </source>
</evidence>
<proteinExistence type="predicted"/>
<protein>
    <recommendedName>
        <fullName evidence="8">RWP-RK domain-containing protein</fullName>
    </recommendedName>
</protein>
<dbReference type="AlphaFoldDB" id="A0A8X8W4W4"/>
<evidence type="ECO:0000313" key="9">
    <source>
        <dbReference type="EMBL" id="KAG6388056.1"/>
    </source>
</evidence>
<evidence type="ECO:0000256" key="6">
    <source>
        <dbReference type="ARBA" id="ARBA00023242"/>
    </source>
</evidence>
<comment type="function">
    <text evidence="1">Putative transcription factor.</text>
</comment>
<feature type="region of interest" description="Disordered" evidence="7">
    <location>
        <begin position="52"/>
        <end position="78"/>
    </location>
</feature>
<dbReference type="Pfam" id="PF02042">
    <property type="entry name" value="RWP-RK"/>
    <property type="match status" value="1"/>
</dbReference>
<dbReference type="Proteomes" id="UP000298416">
    <property type="component" value="Unassembled WGS sequence"/>
</dbReference>
<comment type="caution">
    <text evidence="9">The sequence shown here is derived from an EMBL/GenBank/DDBJ whole genome shotgun (WGS) entry which is preliminary data.</text>
</comment>
<keyword evidence="6" id="KW-0539">Nucleus</keyword>
<dbReference type="PANTHER" id="PTHR46373">
    <property type="entry name" value="PROTEIN RKD4"/>
    <property type="match status" value="1"/>
</dbReference>
<organism evidence="9">
    <name type="scientific">Salvia splendens</name>
    <name type="common">Scarlet sage</name>
    <dbReference type="NCBI Taxonomy" id="180675"/>
    <lineage>
        <taxon>Eukaryota</taxon>
        <taxon>Viridiplantae</taxon>
        <taxon>Streptophyta</taxon>
        <taxon>Embryophyta</taxon>
        <taxon>Tracheophyta</taxon>
        <taxon>Spermatophyta</taxon>
        <taxon>Magnoliopsida</taxon>
        <taxon>eudicotyledons</taxon>
        <taxon>Gunneridae</taxon>
        <taxon>Pentapetalae</taxon>
        <taxon>asterids</taxon>
        <taxon>lamiids</taxon>
        <taxon>Lamiales</taxon>
        <taxon>Lamiaceae</taxon>
        <taxon>Nepetoideae</taxon>
        <taxon>Mentheae</taxon>
        <taxon>Salviinae</taxon>
        <taxon>Salvia</taxon>
        <taxon>Salvia subgen. Calosphace</taxon>
        <taxon>core Calosphace</taxon>
    </lineage>
</organism>
<gene>
    <name evidence="9" type="ORF">SASPL_153253</name>
</gene>
<feature type="region of interest" description="Disordered" evidence="7">
    <location>
        <begin position="210"/>
        <end position="233"/>
    </location>
</feature>
<dbReference type="InterPro" id="IPR044607">
    <property type="entry name" value="RKD-like"/>
</dbReference>
<dbReference type="InterPro" id="IPR003035">
    <property type="entry name" value="RWP-RK_dom"/>
</dbReference>